<organism evidence="1 2">
    <name type="scientific">Curvularia kusanoi</name>
    <name type="common">Cochliobolus kusanoi</name>
    <dbReference type="NCBI Taxonomy" id="90978"/>
    <lineage>
        <taxon>Eukaryota</taxon>
        <taxon>Fungi</taxon>
        <taxon>Dikarya</taxon>
        <taxon>Ascomycota</taxon>
        <taxon>Pezizomycotina</taxon>
        <taxon>Dothideomycetes</taxon>
        <taxon>Pleosporomycetidae</taxon>
        <taxon>Pleosporales</taxon>
        <taxon>Pleosporineae</taxon>
        <taxon>Pleosporaceae</taxon>
        <taxon>Curvularia</taxon>
    </lineage>
</organism>
<protein>
    <submittedName>
        <fullName evidence="1">Uncharacterized protein</fullName>
    </submittedName>
</protein>
<dbReference type="EMBL" id="SWKU01000011">
    <property type="protein sequence ID" value="KAF3002416.1"/>
    <property type="molecule type" value="Genomic_DNA"/>
</dbReference>
<dbReference type="AlphaFoldDB" id="A0A9P4TE71"/>
<keyword evidence="2" id="KW-1185">Reference proteome</keyword>
<comment type="caution">
    <text evidence="1">The sequence shown here is derived from an EMBL/GenBank/DDBJ whole genome shotgun (WGS) entry which is preliminary data.</text>
</comment>
<sequence length="297" mass="32717">MVPKPYNIRWTAKLIRRDLKAIAAKCISKIQHMMSHTTTTATATSDLPSSTSMLDDVSEGLHGSSIIAHSIDDNDSTTRSESAGMVAAGVTDTGAVDAEAIDLTAVSSTFYAFLTASLKDLYASRDRDLPLPQRWVFRGAWLLLHLATQYCSSNPSYDICKGRHSKVAEVTVPHEGLHNEMLPSIKTGPPRVSQMPTMIYAQRKEDHRRHDSLFGSFCRQTPPPDSSKHLWYTICAGALEHTKTVLAAESLLSQIGVEKDASAMLEVIGNPGKRLSDEDGEELQRRLGQMLYPELFC</sequence>
<reference evidence="1" key="1">
    <citation type="submission" date="2019-04" db="EMBL/GenBank/DDBJ databases">
        <title>Sequencing of skin fungus with MAO and IRED activity.</title>
        <authorList>
            <person name="Marsaioli A.J."/>
            <person name="Bonatto J.M.C."/>
            <person name="Reis Junior O."/>
        </authorList>
    </citation>
    <scope>NUCLEOTIDE SEQUENCE</scope>
    <source>
        <strain evidence="1">30M1</strain>
    </source>
</reference>
<evidence type="ECO:0000313" key="2">
    <source>
        <dbReference type="Proteomes" id="UP000801428"/>
    </source>
</evidence>
<evidence type="ECO:0000313" key="1">
    <source>
        <dbReference type="EMBL" id="KAF3002416.1"/>
    </source>
</evidence>
<proteinExistence type="predicted"/>
<dbReference type="OrthoDB" id="3785169at2759"/>
<name>A0A9P4TE71_CURKU</name>
<gene>
    <name evidence="1" type="ORF">E8E13_003313</name>
</gene>
<accession>A0A9P4TE71</accession>
<dbReference type="Proteomes" id="UP000801428">
    <property type="component" value="Unassembled WGS sequence"/>
</dbReference>